<reference evidence="9 10" key="1">
    <citation type="submission" date="2015-12" db="EMBL/GenBank/DDBJ databases">
        <title>The genome of Folsomia candida.</title>
        <authorList>
            <person name="Faddeeva A."/>
            <person name="Derks M.F."/>
            <person name="Anvar Y."/>
            <person name="Smit S."/>
            <person name="Van Straalen N."/>
            <person name="Roelofs D."/>
        </authorList>
    </citation>
    <scope>NUCLEOTIDE SEQUENCE [LARGE SCALE GENOMIC DNA]</scope>
    <source>
        <strain evidence="9 10">VU population</strain>
        <tissue evidence="9">Whole body</tissue>
    </source>
</reference>
<protein>
    <submittedName>
        <fullName evidence="9">Lysosomal-associated transmembrane protein 4A</fullName>
    </submittedName>
</protein>
<dbReference type="InterPro" id="IPR004687">
    <property type="entry name" value="LAPTM4/5"/>
</dbReference>
<feature type="region of interest" description="Disordered" evidence="7">
    <location>
        <begin position="1"/>
        <end position="64"/>
    </location>
</feature>
<gene>
    <name evidence="9" type="ORF">Fcan01_21503</name>
</gene>
<keyword evidence="3" id="KW-0813">Transport</keyword>
<comment type="similarity">
    <text evidence="2">Belongs to the LAPTM4/LAPTM5 transporter family.</text>
</comment>
<dbReference type="OrthoDB" id="10002163at2759"/>
<feature type="transmembrane region" description="Helical" evidence="8">
    <location>
        <begin position="224"/>
        <end position="243"/>
    </location>
</feature>
<feature type="compositionally biased region" description="Low complexity" evidence="7">
    <location>
        <begin position="11"/>
        <end position="29"/>
    </location>
</feature>
<evidence type="ECO:0000256" key="2">
    <source>
        <dbReference type="ARBA" id="ARBA00010076"/>
    </source>
</evidence>
<keyword evidence="4 8" id="KW-0812">Transmembrane</keyword>
<evidence type="ECO:0000256" key="7">
    <source>
        <dbReference type="SAM" id="MobiDB-lite"/>
    </source>
</evidence>
<feature type="compositionally biased region" description="Low complexity" evidence="7">
    <location>
        <begin position="352"/>
        <end position="364"/>
    </location>
</feature>
<dbReference type="InterPro" id="IPR051115">
    <property type="entry name" value="LAPTM_transporter"/>
</dbReference>
<evidence type="ECO:0000256" key="8">
    <source>
        <dbReference type="SAM" id="Phobius"/>
    </source>
</evidence>
<proteinExistence type="inferred from homology"/>
<comment type="caution">
    <text evidence="9">The sequence shown here is derived from an EMBL/GenBank/DDBJ whole genome shotgun (WGS) entry which is preliminary data.</text>
</comment>
<keyword evidence="5 8" id="KW-1133">Transmembrane helix</keyword>
<comment type="subcellular location">
    <subcellularLocation>
        <location evidence="1">Endomembrane system</location>
        <topology evidence="1">Multi-pass membrane protein</topology>
    </subcellularLocation>
</comment>
<evidence type="ECO:0000256" key="6">
    <source>
        <dbReference type="ARBA" id="ARBA00023136"/>
    </source>
</evidence>
<feature type="region of interest" description="Disordered" evidence="7">
    <location>
        <begin position="400"/>
        <end position="437"/>
    </location>
</feature>
<feature type="transmembrane region" description="Helical" evidence="8">
    <location>
        <begin position="193"/>
        <end position="212"/>
    </location>
</feature>
<dbReference type="EMBL" id="LNIX01000021">
    <property type="protein sequence ID" value="OXA43687.1"/>
    <property type="molecule type" value="Genomic_DNA"/>
</dbReference>
<evidence type="ECO:0000256" key="3">
    <source>
        <dbReference type="ARBA" id="ARBA00022448"/>
    </source>
</evidence>
<feature type="compositionally biased region" description="Polar residues" evidence="7">
    <location>
        <begin position="400"/>
        <end position="427"/>
    </location>
</feature>
<evidence type="ECO:0000256" key="1">
    <source>
        <dbReference type="ARBA" id="ARBA00004127"/>
    </source>
</evidence>
<feature type="transmembrane region" description="Helical" evidence="8">
    <location>
        <begin position="96"/>
        <end position="121"/>
    </location>
</feature>
<name>A0A226DG74_FOLCA</name>
<keyword evidence="6 8" id="KW-0472">Membrane</keyword>
<feature type="compositionally biased region" description="Basic residues" evidence="7">
    <location>
        <begin position="47"/>
        <end position="62"/>
    </location>
</feature>
<evidence type="ECO:0000256" key="4">
    <source>
        <dbReference type="ARBA" id="ARBA00022692"/>
    </source>
</evidence>
<accession>A0A226DG74</accession>
<dbReference type="PANTHER" id="PTHR12479:SF10">
    <property type="entry name" value="LYSOSOMAL-ASSOCIATED TRANSMEMBRANE PROTEIN"/>
    <property type="match status" value="1"/>
</dbReference>
<evidence type="ECO:0000313" key="10">
    <source>
        <dbReference type="Proteomes" id="UP000198287"/>
    </source>
</evidence>
<organism evidence="9 10">
    <name type="scientific">Folsomia candida</name>
    <name type="common">Springtail</name>
    <dbReference type="NCBI Taxonomy" id="158441"/>
    <lineage>
        <taxon>Eukaryota</taxon>
        <taxon>Metazoa</taxon>
        <taxon>Ecdysozoa</taxon>
        <taxon>Arthropoda</taxon>
        <taxon>Hexapoda</taxon>
        <taxon>Collembola</taxon>
        <taxon>Entomobryomorpha</taxon>
        <taxon>Isotomoidea</taxon>
        <taxon>Isotomidae</taxon>
        <taxon>Proisotominae</taxon>
        <taxon>Folsomia</taxon>
    </lineage>
</organism>
<keyword evidence="10" id="KW-1185">Reference proteome</keyword>
<feature type="region of interest" description="Disordered" evidence="7">
    <location>
        <begin position="340"/>
        <end position="364"/>
    </location>
</feature>
<sequence>MRTPRTGAHNSTAGDSSSTPSPSPSTAAAEEVQTTREESSSSASAARPHRRHRHHAGHHQQRYHFNNLEAGMPVNIWGIDRRDVWRTCFCFHVRTVTIFIGVCHLMLYILYLSFLAAMFMYDAGNDSRIGKPISPDQMLPTPVSVSNNDIKQFSDPYDLSPKSDSLTIDQTDNPRARLDPLNMVMDRKANSQVVLLTVCNMLITLLMVYGAVRGKPSYLMPFFVLRVFDFCIFCLTMVGYFSYLPNVTDSISHAHWIPNRDALVEMDPQLLSLLALVTIVMFIAAKAYIIGVVWNCYKYLMLRNSVIRTVIAYRHDDPTNLMGLQQNLLPDLPDYDTAVNDPRYAKKPPMDANAASSTSTNVNNNGNVVVSGAASSVVVPPPPYSVAVAAEPLTFNFQVPSEQQPSHTHQMQDQSQLIESPSTQTHQDNSENDLGVDTPESSIIARTAPHAEPLTTTTIQIIEVAPAPSSGGGNN</sequence>
<dbReference type="GO" id="GO:0005765">
    <property type="term" value="C:lysosomal membrane"/>
    <property type="evidence" value="ECO:0007669"/>
    <property type="project" value="TreeGrafter"/>
</dbReference>
<dbReference type="GO" id="GO:0012505">
    <property type="term" value="C:endomembrane system"/>
    <property type="evidence" value="ECO:0007669"/>
    <property type="project" value="UniProtKB-SubCell"/>
</dbReference>
<dbReference type="Proteomes" id="UP000198287">
    <property type="component" value="Unassembled WGS sequence"/>
</dbReference>
<dbReference type="AlphaFoldDB" id="A0A226DG74"/>
<dbReference type="PANTHER" id="PTHR12479">
    <property type="entry name" value="LYSOSOMAL-ASSOCIATED TRANSMEMBRANE PROTEIN"/>
    <property type="match status" value="1"/>
</dbReference>
<feature type="transmembrane region" description="Helical" evidence="8">
    <location>
        <begin position="270"/>
        <end position="294"/>
    </location>
</feature>
<evidence type="ECO:0000313" key="9">
    <source>
        <dbReference type="EMBL" id="OXA43687.1"/>
    </source>
</evidence>
<evidence type="ECO:0000256" key="5">
    <source>
        <dbReference type="ARBA" id="ARBA00022989"/>
    </source>
</evidence>
<dbReference type="Pfam" id="PF03821">
    <property type="entry name" value="Mtp"/>
    <property type="match status" value="1"/>
</dbReference>
<dbReference type="OMA" id="FCIFCLT"/>